<dbReference type="AlphaFoldDB" id="A0A1Y1S8J6"/>
<accession>A0A1Y1S8J6</accession>
<organism evidence="2 3">
    <name type="scientific">Enterospora canceri</name>
    <dbReference type="NCBI Taxonomy" id="1081671"/>
    <lineage>
        <taxon>Eukaryota</taxon>
        <taxon>Fungi</taxon>
        <taxon>Fungi incertae sedis</taxon>
        <taxon>Microsporidia</taxon>
        <taxon>Enterocytozoonidae</taxon>
        <taxon>Enterospora</taxon>
    </lineage>
</organism>
<sequence>MPYSPRPRVSRLHTLVLLSTYSSLEAFSCYKKDVAVPRALTDEGGTSGPDRCFLSYCSDLLFNTSQ</sequence>
<evidence type="ECO:0000256" key="1">
    <source>
        <dbReference type="SAM" id="SignalP"/>
    </source>
</evidence>
<evidence type="ECO:0008006" key="4">
    <source>
        <dbReference type="Google" id="ProtNLM"/>
    </source>
</evidence>
<proteinExistence type="predicted"/>
<dbReference type="Proteomes" id="UP000192639">
    <property type="component" value="Unassembled WGS sequence"/>
</dbReference>
<keyword evidence="3" id="KW-1185">Reference proteome</keyword>
<evidence type="ECO:0000313" key="3">
    <source>
        <dbReference type="Proteomes" id="UP000192639"/>
    </source>
</evidence>
<keyword evidence="1" id="KW-0732">Signal</keyword>
<comment type="caution">
    <text evidence="2">The sequence shown here is derived from an EMBL/GenBank/DDBJ whole genome shotgun (WGS) entry which is preliminary data.</text>
</comment>
<name>A0A1Y1S8J6_9MICR</name>
<gene>
    <name evidence="2" type="ORF">ECANGB1_2697</name>
</gene>
<dbReference type="VEuPathDB" id="MicrosporidiaDB:ECANGB1_2697"/>
<protein>
    <recommendedName>
        <fullName evidence="4">Secreted protein</fullName>
    </recommendedName>
</protein>
<evidence type="ECO:0000313" key="2">
    <source>
        <dbReference type="EMBL" id="ORD94769.1"/>
    </source>
</evidence>
<feature type="chain" id="PRO_5013390644" description="Secreted protein" evidence="1">
    <location>
        <begin position="27"/>
        <end position="66"/>
    </location>
</feature>
<dbReference type="EMBL" id="LWDP01000010">
    <property type="protein sequence ID" value="ORD94769.1"/>
    <property type="molecule type" value="Genomic_DNA"/>
</dbReference>
<feature type="signal peptide" evidence="1">
    <location>
        <begin position="1"/>
        <end position="26"/>
    </location>
</feature>
<reference evidence="2 3" key="1">
    <citation type="journal article" date="2017" name="Environ. Microbiol.">
        <title>Decay of the glycolytic pathway and adaptation to intranuclear parasitism within Enterocytozoonidae microsporidia.</title>
        <authorList>
            <person name="Wiredu Boakye D."/>
            <person name="Jaroenlak P."/>
            <person name="Prachumwat A."/>
            <person name="Williams T.A."/>
            <person name="Bateman K.S."/>
            <person name="Itsathitphaisarn O."/>
            <person name="Sritunyalucksana K."/>
            <person name="Paszkiewicz K.H."/>
            <person name="Moore K.A."/>
            <person name="Stentiford G.D."/>
            <person name="Williams B.A."/>
        </authorList>
    </citation>
    <scope>NUCLEOTIDE SEQUENCE [LARGE SCALE GENOMIC DNA]</scope>
    <source>
        <strain evidence="2 3">GB1</strain>
    </source>
</reference>